<dbReference type="Pfam" id="PF14520">
    <property type="entry name" value="HHH_5"/>
    <property type="match status" value="1"/>
</dbReference>
<dbReference type="EMBL" id="VRLW01000001">
    <property type="protein sequence ID" value="KAA1261073.1"/>
    <property type="molecule type" value="Genomic_DNA"/>
</dbReference>
<dbReference type="Pfam" id="PF17782">
    <property type="entry name" value="WHD_DprA"/>
    <property type="match status" value="1"/>
</dbReference>
<dbReference type="Proteomes" id="UP000322699">
    <property type="component" value="Unassembled WGS sequence"/>
</dbReference>
<dbReference type="InterPro" id="IPR003488">
    <property type="entry name" value="DprA"/>
</dbReference>
<dbReference type="AlphaFoldDB" id="A0A5B1CNX7"/>
<proteinExistence type="inferred from homology"/>
<accession>A0A5B1CNX7</accession>
<dbReference type="Gene3D" id="1.10.10.10">
    <property type="entry name" value="Winged helix-like DNA-binding domain superfamily/Winged helix DNA-binding domain"/>
    <property type="match status" value="1"/>
</dbReference>
<dbReference type="InterPro" id="IPR010994">
    <property type="entry name" value="RuvA_2-like"/>
</dbReference>
<organism evidence="5 6">
    <name type="scientific">Rubripirellula obstinata</name>
    <dbReference type="NCBI Taxonomy" id="406547"/>
    <lineage>
        <taxon>Bacteria</taxon>
        <taxon>Pseudomonadati</taxon>
        <taxon>Planctomycetota</taxon>
        <taxon>Planctomycetia</taxon>
        <taxon>Pirellulales</taxon>
        <taxon>Pirellulaceae</taxon>
        <taxon>Rubripirellula</taxon>
    </lineage>
</organism>
<dbReference type="InterPro" id="IPR041614">
    <property type="entry name" value="DprA_WH"/>
</dbReference>
<gene>
    <name evidence="5" type="ORF">LF1_36170</name>
</gene>
<evidence type="ECO:0000259" key="3">
    <source>
        <dbReference type="Pfam" id="PF02481"/>
    </source>
</evidence>
<keyword evidence="6" id="KW-1185">Reference proteome</keyword>
<feature type="region of interest" description="Disordered" evidence="2">
    <location>
        <begin position="19"/>
        <end position="58"/>
    </location>
</feature>
<evidence type="ECO:0000256" key="1">
    <source>
        <dbReference type="ARBA" id="ARBA00006525"/>
    </source>
</evidence>
<dbReference type="SUPFAM" id="SSF47781">
    <property type="entry name" value="RuvA domain 2-like"/>
    <property type="match status" value="1"/>
</dbReference>
<name>A0A5B1CNX7_9BACT</name>
<feature type="domain" description="DprA winged helix" evidence="4">
    <location>
        <begin position="366"/>
        <end position="422"/>
    </location>
</feature>
<sequence length="427" mass="45601">MVQNEIDWDAANAELASHGRGGIDAKTARRSSDPRRSAKRDSAGWVNDIGDPPPGIAKETLSPEILDQLRLSSITGVGPRIMATLLERFGSASEVFRGDTDAIVSVPGIGPKLYNEIKLESRGYDLDAVVHWCMNHDTQILVKDQSPYPTMLDDLVDAPPILFCRGELLPEDDIAVAIVGTRHATSYGLKQAERIAYSLARAGVTVVSGLARGIDAAAHEGALSGGGRTIAVLGGGLAQMYPPEHGGLAKAIAADGAVLSEHPPMTKTKGGLFPQRNRIVAGLSMATLVIEAPDRSGSLITARLAGEQNREVMSLPGPVSSRVSRGCNQLIRDGATLVQSVDDILEALGPMRSPVETSDGNQVHRPSELKLNEIERKVLDAIETTSTSIDQVIQTCELPTHQVIAIISVLEMKRLVQRMSGQNVCRI</sequence>
<evidence type="ECO:0000256" key="2">
    <source>
        <dbReference type="SAM" id="MobiDB-lite"/>
    </source>
</evidence>
<evidence type="ECO:0000313" key="5">
    <source>
        <dbReference type="EMBL" id="KAA1261073.1"/>
    </source>
</evidence>
<dbReference type="GO" id="GO:0009294">
    <property type="term" value="P:DNA-mediated transformation"/>
    <property type="evidence" value="ECO:0007669"/>
    <property type="project" value="InterPro"/>
</dbReference>
<reference evidence="5 6" key="1">
    <citation type="submission" date="2019-08" db="EMBL/GenBank/DDBJ databases">
        <title>Deep-cultivation of Planctomycetes and their phenomic and genomic characterization uncovers novel biology.</title>
        <authorList>
            <person name="Wiegand S."/>
            <person name="Jogler M."/>
            <person name="Boedeker C."/>
            <person name="Pinto D."/>
            <person name="Vollmers J."/>
            <person name="Rivas-Marin E."/>
            <person name="Kohn T."/>
            <person name="Peeters S.H."/>
            <person name="Heuer A."/>
            <person name="Rast P."/>
            <person name="Oberbeckmann S."/>
            <person name="Bunk B."/>
            <person name="Jeske O."/>
            <person name="Meyerdierks A."/>
            <person name="Storesund J.E."/>
            <person name="Kallscheuer N."/>
            <person name="Luecker S."/>
            <person name="Lage O.M."/>
            <person name="Pohl T."/>
            <person name="Merkel B.J."/>
            <person name="Hornburger P."/>
            <person name="Mueller R.-W."/>
            <person name="Bruemmer F."/>
            <person name="Labrenz M."/>
            <person name="Spormann A.M."/>
            <person name="Op Den Camp H."/>
            <person name="Overmann J."/>
            <person name="Amann R."/>
            <person name="Jetten M.S.M."/>
            <person name="Mascher T."/>
            <person name="Medema M.H."/>
            <person name="Devos D.P."/>
            <person name="Kaster A.-K."/>
            <person name="Ovreas L."/>
            <person name="Rohde M."/>
            <person name="Galperin M.Y."/>
            <person name="Jogler C."/>
        </authorList>
    </citation>
    <scope>NUCLEOTIDE SEQUENCE [LARGE SCALE GENOMIC DNA]</scope>
    <source>
        <strain evidence="5 6">LF1</strain>
    </source>
</reference>
<dbReference type="PANTHER" id="PTHR43022">
    <property type="entry name" value="PROTEIN SMF"/>
    <property type="match status" value="1"/>
</dbReference>
<feature type="compositionally biased region" description="Basic and acidic residues" evidence="2">
    <location>
        <begin position="21"/>
        <end position="42"/>
    </location>
</feature>
<dbReference type="Gene3D" id="3.40.50.450">
    <property type="match status" value="1"/>
</dbReference>
<dbReference type="NCBIfam" id="TIGR00732">
    <property type="entry name" value="dprA"/>
    <property type="match status" value="1"/>
</dbReference>
<dbReference type="Pfam" id="PF02481">
    <property type="entry name" value="DNA_processg_A"/>
    <property type="match status" value="1"/>
</dbReference>
<dbReference type="OrthoDB" id="9785707at2"/>
<evidence type="ECO:0000313" key="6">
    <source>
        <dbReference type="Proteomes" id="UP000322699"/>
    </source>
</evidence>
<evidence type="ECO:0000259" key="4">
    <source>
        <dbReference type="Pfam" id="PF17782"/>
    </source>
</evidence>
<feature type="domain" description="Smf/DprA SLOG" evidence="3">
    <location>
        <begin position="140"/>
        <end position="348"/>
    </location>
</feature>
<dbReference type="InterPro" id="IPR057666">
    <property type="entry name" value="DrpA_SLOG"/>
</dbReference>
<dbReference type="PANTHER" id="PTHR43022:SF1">
    <property type="entry name" value="PROTEIN SMF"/>
    <property type="match status" value="1"/>
</dbReference>
<dbReference type="RefSeq" id="WP_149752879.1">
    <property type="nucleotide sequence ID" value="NZ_LWSK01000003.1"/>
</dbReference>
<dbReference type="SUPFAM" id="SSF102405">
    <property type="entry name" value="MCP/YpsA-like"/>
    <property type="match status" value="1"/>
</dbReference>
<protein>
    <submittedName>
        <fullName evidence="5">Uncharacterized protein</fullName>
    </submittedName>
</protein>
<comment type="similarity">
    <text evidence="1">Belongs to the DprA/Smf family.</text>
</comment>
<dbReference type="InterPro" id="IPR036388">
    <property type="entry name" value="WH-like_DNA-bd_sf"/>
</dbReference>
<comment type="caution">
    <text evidence="5">The sequence shown here is derived from an EMBL/GenBank/DDBJ whole genome shotgun (WGS) entry which is preliminary data.</text>
</comment>